<evidence type="ECO:0000313" key="5">
    <source>
        <dbReference type="EMBL" id="CAK8692608.1"/>
    </source>
</evidence>
<keyword evidence="6" id="KW-1185">Reference proteome</keyword>
<gene>
    <name evidence="5" type="ORF">CVLEPA_LOCUS25860</name>
</gene>
<dbReference type="NCBIfam" id="TIGR00055">
    <property type="entry name" value="uppS"/>
    <property type="match status" value="1"/>
</dbReference>
<dbReference type="EC" id="2.5.1.-" evidence="4"/>
<dbReference type="Gene3D" id="3.40.1180.10">
    <property type="entry name" value="Decaprenyl diphosphate synthase-like"/>
    <property type="match status" value="1"/>
</dbReference>
<comment type="similarity">
    <text evidence="1 4">Belongs to the UPP synthase family.</text>
</comment>
<organism evidence="5 6">
    <name type="scientific">Clavelina lepadiformis</name>
    <name type="common">Light-bulb sea squirt</name>
    <name type="synonym">Ascidia lepadiformis</name>
    <dbReference type="NCBI Taxonomy" id="159417"/>
    <lineage>
        <taxon>Eukaryota</taxon>
        <taxon>Metazoa</taxon>
        <taxon>Chordata</taxon>
        <taxon>Tunicata</taxon>
        <taxon>Ascidiacea</taxon>
        <taxon>Aplousobranchia</taxon>
        <taxon>Clavelinidae</taxon>
        <taxon>Clavelina</taxon>
    </lineage>
</organism>
<dbReference type="CDD" id="cd00475">
    <property type="entry name" value="Cis_IPPS"/>
    <property type="match status" value="1"/>
</dbReference>
<dbReference type="PANTHER" id="PTHR10291">
    <property type="entry name" value="DEHYDRODOLICHYL DIPHOSPHATE SYNTHASE FAMILY MEMBER"/>
    <property type="match status" value="1"/>
</dbReference>
<dbReference type="PROSITE" id="PS01066">
    <property type="entry name" value="UPP_SYNTHASE"/>
    <property type="match status" value="1"/>
</dbReference>
<evidence type="ECO:0000256" key="1">
    <source>
        <dbReference type="ARBA" id="ARBA00005432"/>
    </source>
</evidence>
<comment type="catalytic activity">
    <reaction evidence="3">
        <text>n isopentenyl diphosphate + (2E,6E)-farnesyl diphosphate = a di-trans,poly-cis-polyprenyl diphosphate + n diphosphate</text>
        <dbReference type="Rhea" id="RHEA:53008"/>
        <dbReference type="Rhea" id="RHEA-COMP:19494"/>
        <dbReference type="ChEBI" id="CHEBI:33019"/>
        <dbReference type="ChEBI" id="CHEBI:128769"/>
        <dbReference type="ChEBI" id="CHEBI:136960"/>
        <dbReference type="ChEBI" id="CHEBI:175763"/>
        <dbReference type="EC" id="2.5.1.87"/>
    </reaction>
</comment>
<evidence type="ECO:0000256" key="4">
    <source>
        <dbReference type="RuleBase" id="RU363018"/>
    </source>
</evidence>
<dbReference type="PANTHER" id="PTHR10291:SF43">
    <property type="entry name" value="DEHYDRODOLICHYL DIPHOSPHATE SYNTHASE COMPLEX SUBUNIT DHDDS"/>
    <property type="match status" value="1"/>
</dbReference>
<dbReference type="InterPro" id="IPR036424">
    <property type="entry name" value="UPP_synth-like_sf"/>
</dbReference>
<keyword evidence="2 4" id="KW-0808">Transferase</keyword>
<evidence type="ECO:0000313" key="6">
    <source>
        <dbReference type="Proteomes" id="UP001642483"/>
    </source>
</evidence>
<evidence type="ECO:0000256" key="3">
    <source>
        <dbReference type="ARBA" id="ARBA00047353"/>
    </source>
</evidence>
<comment type="caution">
    <text evidence="5">The sequence shown here is derived from an EMBL/GenBank/DDBJ whole genome shotgun (WGS) entry which is preliminary data.</text>
</comment>
<dbReference type="Pfam" id="PF01255">
    <property type="entry name" value="Prenyltransf"/>
    <property type="match status" value="1"/>
</dbReference>
<evidence type="ECO:0000256" key="2">
    <source>
        <dbReference type="ARBA" id="ARBA00022679"/>
    </source>
</evidence>
<accession>A0ABP0GMK9</accession>
<reference evidence="5 6" key="1">
    <citation type="submission" date="2024-02" db="EMBL/GenBank/DDBJ databases">
        <authorList>
            <person name="Daric V."/>
            <person name="Darras S."/>
        </authorList>
    </citation>
    <scope>NUCLEOTIDE SEQUENCE [LARGE SCALE GENOMIC DNA]</scope>
</reference>
<name>A0ABP0GMK9_CLALP</name>
<dbReference type="InterPro" id="IPR018520">
    <property type="entry name" value="UPP_synth-like_CS"/>
</dbReference>
<dbReference type="Proteomes" id="UP001642483">
    <property type="component" value="Unassembled WGS sequence"/>
</dbReference>
<dbReference type="HAMAP" id="MF_01139">
    <property type="entry name" value="ISPT"/>
    <property type="match status" value="1"/>
</dbReference>
<protein>
    <recommendedName>
        <fullName evidence="4">Alkyl transferase</fullName>
        <ecNumber evidence="4">2.5.1.-</ecNumber>
    </recommendedName>
</protein>
<dbReference type="SUPFAM" id="SSF64005">
    <property type="entry name" value="Undecaprenyl diphosphate synthase"/>
    <property type="match status" value="1"/>
</dbReference>
<dbReference type="InterPro" id="IPR001441">
    <property type="entry name" value="UPP_synth-like"/>
</dbReference>
<dbReference type="EMBL" id="CAWYQH010000130">
    <property type="protein sequence ID" value="CAK8692608.1"/>
    <property type="molecule type" value="Genomic_DNA"/>
</dbReference>
<sequence>MGSFAKEKEFERSWWEKYLSGILQQGPIPNHVAFIMDGNRRFAAKKHVERIEGHRKGFDKLAEMLRWCQDLDISEVTLYAFSAENFKRSKEEVDSLMELARSKFAQILEEQDRLKEHGVRISIIGELHLLPQDLQELAYKLMECTRNNNKCRLNVCVAYTSRHEMTQAVRDITWGLEHGLIEKSDISEQLFEKALQISSVDVLVRTSGEIRLSDFLLWQSSSSYLSFLNVLWPELTIWDFYWSVLQYQRCYKSIKKQQIATELNTALTDTSSVKRMNNFINSLCAKRDCFTECV</sequence>
<proteinExistence type="inferred from homology"/>